<evidence type="ECO:0000313" key="2">
    <source>
        <dbReference type="EMBL" id="KAK7502475.1"/>
    </source>
</evidence>
<sequence length="116" mass="13109">MSTSMESHQFGSSVATVYQYLSICVTKSRLLGPGPPGINFPRYAAPQLEKKQQIPLFGLSAHNPADYLPWIAANEDGRRPQHRRQSEMPRKAEPPPTWPHDRDLQNQLTYLGVRSP</sequence>
<evidence type="ECO:0000256" key="1">
    <source>
        <dbReference type="SAM" id="MobiDB-lite"/>
    </source>
</evidence>
<name>A0ABD0LS95_9CAEN</name>
<feature type="region of interest" description="Disordered" evidence="1">
    <location>
        <begin position="74"/>
        <end position="116"/>
    </location>
</feature>
<reference evidence="2 3" key="1">
    <citation type="journal article" date="2023" name="Sci. Data">
        <title>Genome assembly of the Korean intertidal mud-creeper Batillaria attramentaria.</title>
        <authorList>
            <person name="Patra A.K."/>
            <person name="Ho P.T."/>
            <person name="Jun S."/>
            <person name="Lee S.J."/>
            <person name="Kim Y."/>
            <person name="Won Y.J."/>
        </authorList>
    </citation>
    <scope>NUCLEOTIDE SEQUENCE [LARGE SCALE GENOMIC DNA]</scope>
    <source>
        <strain evidence="2">Wonlab-2016</strain>
    </source>
</reference>
<dbReference type="Proteomes" id="UP001519460">
    <property type="component" value="Unassembled WGS sequence"/>
</dbReference>
<accession>A0ABD0LS95</accession>
<dbReference type="EMBL" id="JACVVK020000026">
    <property type="protein sequence ID" value="KAK7502475.1"/>
    <property type="molecule type" value="Genomic_DNA"/>
</dbReference>
<keyword evidence="3" id="KW-1185">Reference proteome</keyword>
<gene>
    <name evidence="2" type="ORF">BaRGS_00006428</name>
</gene>
<evidence type="ECO:0000313" key="3">
    <source>
        <dbReference type="Proteomes" id="UP001519460"/>
    </source>
</evidence>
<proteinExistence type="predicted"/>
<organism evidence="2 3">
    <name type="scientific">Batillaria attramentaria</name>
    <dbReference type="NCBI Taxonomy" id="370345"/>
    <lineage>
        <taxon>Eukaryota</taxon>
        <taxon>Metazoa</taxon>
        <taxon>Spiralia</taxon>
        <taxon>Lophotrochozoa</taxon>
        <taxon>Mollusca</taxon>
        <taxon>Gastropoda</taxon>
        <taxon>Caenogastropoda</taxon>
        <taxon>Sorbeoconcha</taxon>
        <taxon>Cerithioidea</taxon>
        <taxon>Batillariidae</taxon>
        <taxon>Batillaria</taxon>
    </lineage>
</organism>
<protein>
    <submittedName>
        <fullName evidence="2">Uncharacterized protein</fullName>
    </submittedName>
</protein>
<feature type="compositionally biased region" description="Basic and acidic residues" evidence="1">
    <location>
        <begin position="75"/>
        <end position="104"/>
    </location>
</feature>
<dbReference type="AlphaFoldDB" id="A0ABD0LS95"/>
<comment type="caution">
    <text evidence="2">The sequence shown here is derived from an EMBL/GenBank/DDBJ whole genome shotgun (WGS) entry which is preliminary data.</text>
</comment>